<keyword evidence="2" id="KW-1185">Reference proteome</keyword>
<name>A0A507EIM6_9FUNG</name>
<accession>A0A507EIM6</accession>
<sequence>MSAFKFIIEHMEEGLTDWVKLEYSNMIKQVGHKNLILTSLTPSTLAQCPPNIQDGAVCTSLSAVEYVTSQGKGIANVLLLDPSASKQMDPSDSVFEFLLFGGILGDDPPRDRTKELRVLGFEGRHLGPIQMTTDTAVMVAKRIVDGKRLQDIEFVDKPELQLRKGESVEMPFRYIVENGQPLVPAGFLDLLRKTNDQALDFN</sequence>
<proteinExistence type="predicted"/>
<gene>
    <name evidence="1" type="ORF">CcCBS67573_g08603</name>
</gene>
<dbReference type="AlphaFoldDB" id="A0A507EIM6"/>
<reference evidence="1 2" key="1">
    <citation type="journal article" date="2019" name="Sci. Rep.">
        <title>Comparative genomics of chytrid fungi reveal insights into the obligate biotrophic and pathogenic lifestyle of Synchytrium endobioticum.</title>
        <authorList>
            <person name="van de Vossenberg B.T.L.H."/>
            <person name="Warris S."/>
            <person name="Nguyen H.D.T."/>
            <person name="van Gent-Pelzer M.P.E."/>
            <person name="Joly D.L."/>
            <person name="van de Geest H.C."/>
            <person name="Bonants P.J.M."/>
            <person name="Smith D.S."/>
            <person name="Levesque C.A."/>
            <person name="van der Lee T.A.J."/>
        </authorList>
    </citation>
    <scope>NUCLEOTIDE SEQUENCE [LARGE SCALE GENOMIC DNA]</scope>
    <source>
        <strain evidence="1 2">CBS 675.73</strain>
    </source>
</reference>
<organism evidence="1 2">
    <name type="scientific">Chytriomyces confervae</name>
    <dbReference type="NCBI Taxonomy" id="246404"/>
    <lineage>
        <taxon>Eukaryota</taxon>
        <taxon>Fungi</taxon>
        <taxon>Fungi incertae sedis</taxon>
        <taxon>Chytridiomycota</taxon>
        <taxon>Chytridiomycota incertae sedis</taxon>
        <taxon>Chytridiomycetes</taxon>
        <taxon>Chytridiales</taxon>
        <taxon>Chytriomycetaceae</taxon>
        <taxon>Chytriomyces</taxon>
    </lineage>
</organism>
<dbReference type="PANTHER" id="PTHR35517">
    <property type="entry name" value="PROTEIN ARGININE N-METHYLTRANSFERASE SFM1"/>
    <property type="match status" value="1"/>
</dbReference>
<evidence type="ECO:0008006" key="3">
    <source>
        <dbReference type="Google" id="ProtNLM"/>
    </source>
</evidence>
<dbReference type="Proteomes" id="UP000320333">
    <property type="component" value="Unassembled WGS sequence"/>
</dbReference>
<dbReference type="GO" id="GO:0035241">
    <property type="term" value="F:protein-arginine omega-N monomethyltransferase activity"/>
    <property type="evidence" value="ECO:0007669"/>
    <property type="project" value="TreeGrafter"/>
</dbReference>
<protein>
    <recommendedName>
        <fullName evidence="3">DUF431-domain-containing protein</fullName>
    </recommendedName>
</protein>
<dbReference type="PANTHER" id="PTHR35517:SF1">
    <property type="entry name" value="PROTEIN ARGININE N-METHYLTRANSFERASE SFM1"/>
    <property type="match status" value="1"/>
</dbReference>
<evidence type="ECO:0000313" key="1">
    <source>
        <dbReference type="EMBL" id="TPX63704.1"/>
    </source>
</evidence>
<dbReference type="OrthoDB" id="373498at2759"/>
<evidence type="ECO:0000313" key="2">
    <source>
        <dbReference type="Proteomes" id="UP000320333"/>
    </source>
</evidence>
<comment type="caution">
    <text evidence="1">The sequence shown here is derived from an EMBL/GenBank/DDBJ whole genome shotgun (WGS) entry which is preliminary data.</text>
</comment>
<dbReference type="CDD" id="cd18090">
    <property type="entry name" value="Arginine_MT_Sfm1"/>
    <property type="match status" value="1"/>
</dbReference>
<dbReference type="Pfam" id="PF04252">
    <property type="entry name" value="SFM1-like"/>
    <property type="match status" value="1"/>
</dbReference>
<dbReference type="EMBL" id="QEAP01000587">
    <property type="protein sequence ID" value="TPX63704.1"/>
    <property type="molecule type" value="Genomic_DNA"/>
</dbReference>
<dbReference type="InterPro" id="IPR007364">
    <property type="entry name" value="SFM1-like"/>
</dbReference>